<sequence>MASRKKPSRPLRQRTGLRSQRREQQEEPAAASVDPAWETVPSSSTEGDDEDSTSEVFPAASKASASTEGELVILMKDFLETQLRREEGLLQEIRGLRVSLQVPQPVSGPHLSTTQTPSTVTVSSSRFDLPTPTPQRYQDDPREAPFQNMEMAR</sequence>
<gene>
    <name evidence="2" type="ORF">PLEPLA_LOCUS38173</name>
</gene>
<name>A0A9N7VGG6_PLEPL</name>
<organism evidence="2 3">
    <name type="scientific">Pleuronectes platessa</name>
    <name type="common">European plaice</name>
    <dbReference type="NCBI Taxonomy" id="8262"/>
    <lineage>
        <taxon>Eukaryota</taxon>
        <taxon>Metazoa</taxon>
        <taxon>Chordata</taxon>
        <taxon>Craniata</taxon>
        <taxon>Vertebrata</taxon>
        <taxon>Euteleostomi</taxon>
        <taxon>Actinopterygii</taxon>
        <taxon>Neopterygii</taxon>
        <taxon>Teleostei</taxon>
        <taxon>Neoteleostei</taxon>
        <taxon>Acanthomorphata</taxon>
        <taxon>Carangaria</taxon>
        <taxon>Pleuronectiformes</taxon>
        <taxon>Pleuronectoidei</taxon>
        <taxon>Pleuronectidae</taxon>
        <taxon>Pleuronectes</taxon>
    </lineage>
</organism>
<feature type="compositionally biased region" description="Basic residues" evidence="1">
    <location>
        <begin position="1"/>
        <end position="12"/>
    </location>
</feature>
<keyword evidence="3" id="KW-1185">Reference proteome</keyword>
<proteinExistence type="predicted"/>
<feature type="compositionally biased region" description="Low complexity" evidence="1">
    <location>
        <begin position="112"/>
        <end position="125"/>
    </location>
</feature>
<accession>A0A9N7VGG6</accession>
<comment type="caution">
    <text evidence="2">The sequence shown here is derived from an EMBL/GenBank/DDBJ whole genome shotgun (WGS) entry which is preliminary data.</text>
</comment>
<reference evidence="2" key="1">
    <citation type="submission" date="2020-03" db="EMBL/GenBank/DDBJ databases">
        <authorList>
            <person name="Weist P."/>
        </authorList>
    </citation>
    <scope>NUCLEOTIDE SEQUENCE</scope>
</reference>
<feature type="region of interest" description="Disordered" evidence="1">
    <location>
        <begin position="1"/>
        <end position="69"/>
    </location>
</feature>
<evidence type="ECO:0000256" key="1">
    <source>
        <dbReference type="SAM" id="MobiDB-lite"/>
    </source>
</evidence>
<feature type="region of interest" description="Disordered" evidence="1">
    <location>
        <begin position="103"/>
        <end position="153"/>
    </location>
</feature>
<dbReference type="Proteomes" id="UP001153269">
    <property type="component" value="Unassembled WGS sequence"/>
</dbReference>
<evidence type="ECO:0000313" key="2">
    <source>
        <dbReference type="EMBL" id="CAB1450483.1"/>
    </source>
</evidence>
<evidence type="ECO:0000313" key="3">
    <source>
        <dbReference type="Proteomes" id="UP001153269"/>
    </source>
</evidence>
<dbReference type="AlphaFoldDB" id="A0A9N7VGG6"/>
<dbReference type="EMBL" id="CADEAL010004056">
    <property type="protein sequence ID" value="CAB1450483.1"/>
    <property type="molecule type" value="Genomic_DNA"/>
</dbReference>
<protein>
    <submittedName>
        <fullName evidence="2">Uncharacterized protein</fullName>
    </submittedName>
</protein>